<accession>A0ABV7AGD8</accession>
<comment type="caution">
    <text evidence="1">The sequence shown here is derived from an EMBL/GenBank/DDBJ whole genome shotgun (WGS) entry which is preliminary data.</text>
</comment>
<reference evidence="2" key="1">
    <citation type="journal article" date="2019" name="Int. J. Syst. Evol. Microbiol.">
        <title>The Global Catalogue of Microorganisms (GCM) 10K type strain sequencing project: providing services to taxonomists for standard genome sequencing and annotation.</title>
        <authorList>
            <consortium name="The Broad Institute Genomics Platform"/>
            <consortium name="The Broad Institute Genome Sequencing Center for Infectious Disease"/>
            <person name="Wu L."/>
            <person name="Ma J."/>
        </authorList>
    </citation>
    <scope>NUCLEOTIDE SEQUENCE [LARGE SCALE GENOMIC DNA]</scope>
    <source>
        <strain evidence="2">KCTC 62192</strain>
    </source>
</reference>
<dbReference type="InterPro" id="IPR007709">
    <property type="entry name" value="N-FG_amidohydro"/>
</dbReference>
<evidence type="ECO:0000313" key="2">
    <source>
        <dbReference type="Proteomes" id="UP001595443"/>
    </source>
</evidence>
<keyword evidence="2" id="KW-1185">Reference proteome</keyword>
<gene>
    <name evidence="1" type="ORF">ACFOES_10025</name>
</gene>
<dbReference type="InterPro" id="IPR011227">
    <property type="entry name" value="UCP029730"/>
</dbReference>
<evidence type="ECO:0000313" key="1">
    <source>
        <dbReference type="EMBL" id="MFC2968431.1"/>
    </source>
</evidence>
<organism evidence="1 2">
    <name type="scientific">Acidimangrovimonas pyrenivorans</name>
    <dbReference type="NCBI Taxonomy" id="2030798"/>
    <lineage>
        <taxon>Bacteria</taxon>
        <taxon>Pseudomonadati</taxon>
        <taxon>Pseudomonadota</taxon>
        <taxon>Alphaproteobacteria</taxon>
        <taxon>Rhodobacterales</taxon>
        <taxon>Paracoccaceae</taxon>
        <taxon>Acidimangrovimonas</taxon>
    </lineage>
</organism>
<dbReference type="Pfam" id="PF05013">
    <property type="entry name" value="FGase"/>
    <property type="match status" value="1"/>
</dbReference>
<dbReference type="PIRSF" id="PIRSF029730">
    <property type="entry name" value="UCP029730"/>
    <property type="match status" value="1"/>
</dbReference>
<dbReference type="EMBL" id="JBHRSK010000006">
    <property type="protein sequence ID" value="MFC2968431.1"/>
    <property type="molecule type" value="Genomic_DNA"/>
</dbReference>
<dbReference type="RefSeq" id="WP_377833131.1">
    <property type="nucleotide sequence ID" value="NZ_JBHRSK010000006.1"/>
</dbReference>
<name>A0ABV7AGD8_9RHOB</name>
<dbReference type="SUPFAM" id="SSF53187">
    <property type="entry name" value="Zn-dependent exopeptidases"/>
    <property type="match status" value="1"/>
</dbReference>
<proteinExistence type="predicted"/>
<sequence>MTYSPYEIVGETRPSRWLITCDHAANTVPPEIGGGSLGIAPHDMERHIAYDLGAAGVTRRLADLLDAPAILTNFSRLVIDPNRGEADPTLVMQLYDGTIIPANRHIPEAEVQRRLRSLYFPYHEAYERLAARRADTVIVAIHSFTPRLVGRHPRPWHIGVLYSPHDPRLSKALLTRLRQESDLCVGENEPYSGHLPGDSIDRHALIPGRHNTLIELRHDLIATPEGQSEWAERLAPILDEVLGADDF</sequence>
<protein>
    <submittedName>
        <fullName evidence="1">N-formylglutamate amidohydrolase</fullName>
    </submittedName>
</protein>
<dbReference type="Gene3D" id="3.40.630.40">
    <property type="entry name" value="Zn-dependent exopeptidases"/>
    <property type="match status" value="1"/>
</dbReference>
<dbReference type="Proteomes" id="UP001595443">
    <property type="component" value="Unassembled WGS sequence"/>
</dbReference>